<accession>A0A485L1A6</accession>
<dbReference type="Proteomes" id="UP000332933">
    <property type="component" value="Unassembled WGS sequence"/>
</dbReference>
<evidence type="ECO:0000256" key="1">
    <source>
        <dbReference type="SAM" id="MobiDB-lite"/>
    </source>
</evidence>
<sequence>MSTTTNKWNLCEACEAADMYPEAMAPFLKLKKPKDQNKSTGGIPVKAIATSTTAFFKSMSRNFTKSIGHALEKSGGGTVGSAIGSKSFGDVVGKAVAKAATEVVEVDKQENKDKKPRGKKKGKVASKNNIEELNEEETRMHGGYQRLSEALDGFVNGQPIITRTNEGPEVEDINGSSEHDDSSDDDCDNCNDENDDDDSDEDNNSGN</sequence>
<evidence type="ECO:0000313" key="3">
    <source>
        <dbReference type="EMBL" id="VFT91290.1"/>
    </source>
</evidence>
<feature type="compositionally biased region" description="Basic residues" evidence="1">
    <location>
        <begin position="114"/>
        <end position="124"/>
    </location>
</feature>
<keyword evidence="4" id="KW-1185">Reference proteome</keyword>
<proteinExistence type="predicted"/>
<dbReference type="EMBL" id="CAADRA010005563">
    <property type="protein sequence ID" value="VFT91290.1"/>
    <property type="molecule type" value="Genomic_DNA"/>
</dbReference>
<organism evidence="3 4">
    <name type="scientific">Aphanomyces stellatus</name>
    <dbReference type="NCBI Taxonomy" id="120398"/>
    <lineage>
        <taxon>Eukaryota</taxon>
        <taxon>Sar</taxon>
        <taxon>Stramenopiles</taxon>
        <taxon>Oomycota</taxon>
        <taxon>Saprolegniomycetes</taxon>
        <taxon>Saprolegniales</taxon>
        <taxon>Verrucalvaceae</taxon>
        <taxon>Aphanomyces</taxon>
    </lineage>
</organism>
<feature type="region of interest" description="Disordered" evidence="1">
    <location>
        <begin position="105"/>
        <end position="207"/>
    </location>
</feature>
<dbReference type="EMBL" id="VJMH01005542">
    <property type="protein sequence ID" value="KAF0694698.1"/>
    <property type="molecule type" value="Genomic_DNA"/>
</dbReference>
<evidence type="ECO:0000313" key="2">
    <source>
        <dbReference type="EMBL" id="KAF0694698.1"/>
    </source>
</evidence>
<protein>
    <submittedName>
        <fullName evidence="3">Aste57867_14468 protein</fullName>
    </submittedName>
</protein>
<evidence type="ECO:0000313" key="4">
    <source>
        <dbReference type="Proteomes" id="UP000332933"/>
    </source>
</evidence>
<reference evidence="3 4" key="1">
    <citation type="submission" date="2019-03" db="EMBL/GenBank/DDBJ databases">
        <authorList>
            <person name="Gaulin E."/>
            <person name="Dumas B."/>
        </authorList>
    </citation>
    <scope>NUCLEOTIDE SEQUENCE [LARGE SCALE GENOMIC DNA]</scope>
    <source>
        <strain evidence="3">CBS 568.67</strain>
    </source>
</reference>
<reference evidence="2" key="2">
    <citation type="submission" date="2019-06" db="EMBL/GenBank/DDBJ databases">
        <title>Genomics analysis of Aphanomyces spp. identifies a new class of oomycete effector associated with host adaptation.</title>
        <authorList>
            <person name="Gaulin E."/>
        </authorList>
    </citation>
    <scope>NUCLEOTIDE SEQUENCE</scope>
    <source>
        <strain evidence="2">CBS 578.67</strain>
    </source>
</reference>
<feature type="compositionally biased region" description="Acidic residues" evidence="1">
    <location>
        <begin position="181"/>
        <end position="207"/>
    </location>
</feature>
<dbReference type="AlphaFoldDB" id="A0A485L1A6"/>
<gene>
    <name evidence="3" type="primary">Aste57867_14468</name>
    <name evidence="2" type="ORF">As57867_014414</name>
    <name evidence="3" type="ORF">ASTE57867_14468</name>
</gene>
<name>A0A485L1A6_9STRA</name>